<evidence type="ECO:0000256" key="1">
    <source>
        <dbReference type="SAM" id="Coils"/>
    </source>
</evidence>
<dbReference type="Proteomes" id="UP001162131">
    <property type="component" value="Unassembled WGS sequence"/>
</dbReference>
<proteinExistence type="predicted"/>
<keyword evidence="1" id="KW-0175">Coiled coil</keyword>
<sequence length="194" mass="22737">MKNRVIIHDHLTTKPSCNGNSKSTIQLEEETDNQKQSFAEEVEEITSFLSTSHGSIQTLLDQCRKATDEYQSLRRQLNHLKFTKDLNEATKDVKIGLLHETINKKTEEVKMMAREKKRVEKVLKNTEKARKDLHTELRNKETLIRDLEQVNNKETISLANLYYEVTLAAHKLAQSEKKADRLEDYIRTHYKNKR</sequence>
<reference evidence="2" key="1">
    <citation type="submission" date="2021-09" db="EMBL/GenBank/DDBJ databases">
        <authorList>
            <consortium name="AG Swart"/>
            <person name="Singh M."/>
            <person name="Singh A."/>
            <person name="Seah K."/>
            <person name="Emmerich C."/>
        </authorList>
    </citation>
    <scope>NUCLEOTIDE SEQUENCE</scope>
    <source>
        <strain evidence="2">ATCC30299</strain>
    </source>
</reference>
<dbReference type="AlphaFoldDB" id="A0AAU9J737"/>
<feature type="coiled-coil region" evidence="1">
    <location>
        <begin position="56"/>
        <end position="153"/>
    </location>
</feature>
<dbReference type="EMBL" id="CAJZBQ010000028">
    <property type="protein sequence ID" value="CAG9321604.1"/>
    <property type="molecule type" value="Genomic_DNA"/>
</dbReference>
<organism evidence="2 3">
    <name type="scientific">Blepharisma stoltei</name>
    <dbReference type="NCBI Taxonomy" id="1481888"/>
    <lineage>
        <taxon>Eukaryota</taxon>
        <taxon>Sar</taxon>
        <taxon>Alveolata</taxon>
        <taxon>Ciliophora</taxon>
        <taxon>Postciliodesmatophora</taxon>
        <taxon>Heterotrichea</taxon>
        <taxon>Heterotrichida</taxon>
        <taxon>Blepharismidae</taxon>
        <taxon>Blepharisma</taxon>
    </lineage>
</organism>
<accession>A0AAU9J737</accession>
<comment type="caution">
    <text evidence="2">The sequence shown here is derived from an EMBL/GenBank/DDBJ whole genome shotgun (WGS) entry which is preliminary data.</text>
</comment>
<gene>
    <name evidence="2" type="ORF">BSTOLATCC_MIC28880</name>
</gene>
<evidence type="ECO:0000313" key="2">
    <source>
        <dbReference type="EMBL" id="CAG9321604.1"/>
    </source>
</evidence>
<keyword evidence="3" id="KW-1185">Reference proteome</keyword>
<name>A0AAU9J737_9CILI</name>
<evidence type="ECO:0000313" key="3">
    <source>
        <dbReference type="Proteomes" id="UP001162131"/>
    </source>
</evidence>
<protein>
    <submittedName>
        <fullName evidence="2">Uncharacterized protein</fullName>
    </submittedName>
</protein>